<dbReference type="RefSeq" id="WP_204728041.1">
    <property type="nucleotide sequence ID" value="NZ_JAFBDK010000002.1"/>
</dbReference>
<gene>
    <name evidence="3" type="ORF">ACFS5P_00825</name>
</gene>
<proteinExistence type="predicted"/>
<dbReference type="PANTHER" id="PTHR43308:SF5">
    <property type="entry name" value="S-LAYER PROTEIN _ PEPTIDOGLYCAN ENDO-BETA-N-ACETYLGLUCOSAMINIDASE"/>
    <property type="match status" value="1"/>
</dbReference>
<feature type="signal peptide" evidence="1">
    <location>
        <begin position="1"/>
        <end position="22"/>
    </location>
</feature>
<comment type="caution">
    <text evidence="3">The sequence shown here is derived from an EMBL/GenBank/DDBJ whole genome shotgun (WGS) entry which is preliminary data.</text>
</comment>
<feature type="domain" description="SLH" evidence="2">
    <location>
        <begin position="152"/>
        <end position="212"/>
    </location>
</feature>
<sequence length="448" mass="49806">MKKLLTTLLLLLLIMPSLSGQAASFSDVTMYEEEIDWLVEKGVINGYPDGTFKPEAPVNRLNAVQMLLRDIGFTEEEINGFEGEDPGFTDLKPGMYGYEEVKFAYALNIIGGKTDQNGELYFDSAGTLSRSQMAKVLVRTYNLISGDDMITFTDTTSLPEETQDYISRVAAAGITTGYADGSFGPYEETSRQHFALFLKRTSDYLYEPLSDTRIHFLGDDEGDAAVIEFADQSTVLIDAGLDAAELDDQLSDIGFTEIDTFVATELSDDTLNAAVPELFEKYGIEEAIDGGGEGGTAYLEMLNDLSIGRTIIGDTDFVTGDDYATLFVEGEENGNLMLRLWNGEVSMLFAGSATESMYWSIDQSFDIVQISRKVQLRDAELNKIDPTHAILPTNYTFENYRHLDRNGVLVFSPQEQYITTAVSNGDYYFFYESPLNSLENRTAKLQNE</sequence>
<feature type="chain" id="PRO_5046794513" evidence="1">
    <location>
        <begin position="23"/>
        <end position="448"/>
    </location>
</feature>
<protein>
    <submittedName>
        <fullName evidence="3">S-layer homology domain-containing protein</fullName>
    </submittedName>
</protein>
<organism evidence="3 4">
    <name type="scientific">Jeotgalibacillus terrae</name>
    <dbReference type="NCBI Taxonomy" id="587735"/>
    <lineage>
        <taxon>Bacteria</taxon>
        <taxon>Bacillati</taxon>
        <taxon>Bacillota</taxon>
        <taxon>Bacilli</taxon>
        <taxon>Bacillales</taxon>
        <taxon>Caryophanaceae</taxon>
        <taxon>Jeotgalibacillus</taxon>
    </lineage>
</organism>
<dbReference type="PROSITE" id="PS51272">
    <property type="entry name" value="SLH"/>
    <property type="match status" value="3"/>
</dbReference>
<dbReference type="EMBL" id="JBHUPG010000001">
    <property type="protein sequence ID" value="MFD2910410.1"/>
    <property type="molecule type" value="Genomic_DNA"/>
</dbReference>
<dbReference type="InterPro" id="IPR051465">
    <property type="entry name" value="Cell_Envelope_Struct_Comp"/>
</dbReference>
<feature type="domain" description="SLH" evidence="2">
    <location>
        <begin position="84"/>
        <end position="151"/>
    </location>
</feature>
<evidence type="ECO:0000313" key="3">
    <source>
        <dbReference type="EMBL" id="MFD2910410.1"/>
    </source>
</evidence>
<dbReference type="Pfam" id="PF00395">
    <property type="entry name" value="SLH"/>
    <property type="match status" value="3"/>
</dbReference>
<evidence type="ECO:0000256" key="1">
    <source>
        <dbReference type="SAM" id="SignalP"/>
    </source>
</evidence>
<evidence type="ECO:0000313" key="4">
    <source>
        <dbReference type="Proteomes" id="UP001597561"/>
    </source>
</evidence>
<evidence type="ECO:0000259" key="2">
    <source>
        <dbReference type="PROSITE" id="PS51272"/>
    </source>
</evidence>
<dbReference type="InterPro" id="IPR001119">
    <property type="entry name" value="SLH_dom"/>
</dbReference>
<keyword evidence="4" id="KW-1185">Reference proteome</keyword>
<feature type="domain" description="SLH" evidence="2">
    <location>
        <begin position="18"/>
        <end position="81"/>
    </location>
</feature>
<reference evidence="4" key="1">
    <citation type="journal article" date="2019" name="Int. J. Syst. Evol. Microbiol.">
        <title>The Global Catalogue of Microorganisms (GCM) 10K type strain sequencing project: providing services to taxonomists for standard genome sequencing and annotation.</title>
        <authorList>
            <consortium name="The Broad Institute Genomics Platform"/>
            <consortium name="The Broad Institute Genome Sequencing Center for Infectious Disease"/>
            <person name="Wu L."/>
            <person name="Ma J."/>
        </authorList>
    </citation>
    <scope>NUCLEOTIDE SEQUENCE [LARGE SCALE GENOMIC DNA]</scope>
    <source>
        <strain evidence="4">KCTC 13528</strain>
    </source>
</reference>
<name>A0ABW5ZBX6_9BACL</name>
<accession>A0ABW5ZBX6</accession>
<dbReference type="PANTHER" id="PTHR43308">
    <property type="entry name" value="OUTER MEMBRANE PROTEIN ALPHA-RELATED"/>
    <property type="match status" value="1"/>
</dbReference>
<keyword evidence="1" id="KW-0732">Signal</keyword>
<dbReference type="Proteomes" id="UP001597561">
    <property type="component" value="Unassembled WGS sequence"/>
</dbReference>